<protein>
    <submittedName>
        <fullName evidence="3">DNA binding protein</fullName>
    </submittedName>
</protein>
<dbReference type="PANTHER" id="PTHR42067">
    <property type="entry name" value="YALI0C15378P"/>
    <property type="match status" value="1"/>
</dbReference>
<dbReference type="AlphaFoldDB" id="A0A364MZ94"/>
<feature type="compositionally biased region" description="Acidic residues" evidence="2">
    <location>
        <begin position="361"/>
        <end position="372"/>
    </location>
</feature>
<dbReference type="Gene3D" id="1.20.5.370">
    <property type="match status" value="1"/>
</dbReference>
<dbReference type="OrthoDB" id="8064436at2759"/>
<dbReference type="InterPro" id="IPR014751">
    <property type="entry name" value="XRCC4-like_C"/>
</dbReference>
<accession>A0A364MZ94</accession>
<feature type="coiled-coil region" evidence="1">
    <location>
        <begin position="150"/>
        <end position="213"/>
    </location>
</feature>
<proteinExistence type="predicted"/>
<dbReference type="Proteomes" id="UP000249619">
    <property type="component" value="Unassembled WGS sequence"/>
</dbReference>
<dbReference type="EMBL" id="QGDH01000094">
    <property type="protein sequence ID" value="RAR07832.1"/>
    <property type="molecule type" value="Genomic_DNA"/>
</dbReference>
<dbReference type="STRING" id="183478.A0A364MZ94"/>
<feature type="region of interest" description="Disordered" evidence="2">
    <location>
        <begin position="214"/>
        <end position="372"/>
    </location>
</feature>
<keyword evidence="4" id="KW-1185">Reference proteome</keyword>
<feature type="compositionally biased region" description="Basic and acidic residues" evidence="2">
    <location>
        <begin position="225"/>
        <end position="236"/>
    </location>
</feature>
<feature type="compositionally biased region" description="Acidic residues" evidence="2">
    <location>
        <begin position="285"/>
        <end position="295"/>
    </location>
</feature>
<evidence type="ECO:0000256" key="1">
    <source>
        <dbReference type="SAM" id="Coils"/>
    </source>
</evidence>
<name>A0A364MZ94_STELY</name>
<reference evidence="4" key="1">
    <citation type="submission" date="2018-05" db="EMBL/GenBank/DDBJ databases">
        <title>Draft genome sequence of Stemphylium lycopersici strain CIDEFI 213.</title>
        <authorList>
            <person name="Medina R."/>
            <person name="Franco M.E.E."/>
            <person name="Lucentini C.G."/>
            <person name="Saparrat M.C.N."/>
            <person name="Balatti P.A."/>
        </authorList>
    </citation>
    <scope>NUCLEOTIDE SEQUENCE [LARGE SCALE GENOMIC DNA]</scope>
    <source>
        <strain evidence="4">CIDEFI 213</strain>
    </source>
</reference>
<organism evidence="3 4">
    <name type="scientific">Stemphylium lycopersici</name>
    <name type="common">Tomato gray leaf spot disease fungus</name>
    <name type="synonym">Thyrospora lycopersici</name>
    <dbReference type="NCBI Taxonomy" id="183478"/>
    <lineage>
        <taxon>Eukaryota</taxon>
        <taxon>Fungi</taxon>
        <taxon>Dikarya</taxon>
        <taxon>Ascomycota</taxon>
        <taxon>Pezizomycotina</taxon>
        <taxon>Dothideomycetes</taxon>
        <taxon>Pleosporomycetidae</taxon>
        <taxon>Pleosporales</taxon>
        <taxon>Pleosporineae</taxon>
        <taxon>Pleosporaceae</taxon>
        <taxon>Stemphylium</taxon>
    </lineage>
</organism>
<evidence type="ECO:0000256" key="2">
    <source>
        <dbReference type="SAM" id="MobiDB-lite"/>
    </source>
</evidence>
<gene>
    <name evidence="3" type="ORF">DDE83_006250</name>
</gene>
<dbReference type="SUPFAM" id="SSF58022">
    <property type="entry name" value="XRCC4, C-terminal oligomerization domain"/>
    <property type="match status" value="1"/>
</dbReference>
<evidence type="ECO:0000313" key="3">
    <source>
        <dbReference type="EMBL" id="RAR07832.1"/>
    </source>
</evidence>
<evidence type="ECO:0000313" key="4">
    <source>
        <dbReference type="Proteomes" id="UP000249619"/>
    </source>
</evidence>
<keyword evidence="1" id="KW-0175">Coiled coil</keyword>
<comment type="caution">
    <text evidence="3">The sequence shown here is derived from an EMBL/GenBank/DDBJ whole genome shotgun (WGS) entry which is preliminary data.</text>
</comment>
<sequence>MSGRYILPVDPADGRGETVVIEVQPEGSHALDLRLVGCEGESPYVASIQHRNLAKLKHKFKGTDNEWAAVLSHFLLHKELESGQADLLEGVRMVYTLNKHNLEISFRQDVQTIKVTLGEIILPRDDDFEFNPFDWARASAIAHAQTLRQMTDLKARVSSEQEAIAKLNAQLDNFILTKNETETAMLRQFMELLNEKKRKIRDQNRLLAGAKVEATAATAVQSMRAETKSRKPDASRTSKRKASAQAAEPDLAPKSGSDSDQMDIDQAKVEESDEEEMPEPVTPDQSDDETDEEDDPAPHTRARSSETIRSNSGVAHGSKAEAAETKGVPPPRALPFTKKTMATRSKDVKKQPSPPTPAPASDEDDKTEDEEL</sequence>
<dbReference type="PANTHER" id="PTHR42067:SF1">
    <property type="entry name" value="MITOTIC APPARATUS PROTEIN P62"/>
    <property type="match status" value="1"/>
</dbReference>